<accession>A0A0F9MEE0</accession>
<reference evidence="2" key="1">
    <citation type="journal article" date="2015" name="Nature">
        <title>Complex archaea that bridge the gap between prokaryotes and eukaryotes.</title>
        <authorList>
            <person name="Spang A."/>
            <person name="Saw J.H."/>
            <person name="Jorgensen S.L."/>
            <person name="Zaremba-Niedzwiedzka K."/>
            <person name="Martijn J."/>
            <person name="Lind A.E."/>
            <person name="van Eijk R."/>
            <person name="Schleper C."/>
            <person name="Guy L."/>
            <person name="Ettema T.J."/>
        </authorList>
    </citation>
    <scope>NUCLEOTIDE SEQUENCE</scope>
</reference>
<organism evidence="2">
    <name type="scientific">marine sediment metagenome</name>
    <dbReference type="NCBI Taxonomy" id="412755"/>
    <lineage>
        <taxon>unclassified sequences</taxon>
        <taxon>metagenomes</taxon>
        <taxon>ecological metagenomes</taxon>
    </lineage>
</organism>
<evidence type="ECO:0000256" key="1">
    <source>
        <dbReference type="SAM" id="MobiDB-lite"/>
    </source>
</evidence>
<feature type="region of interest" description="Disordered" evidence="1">
    <location>
        <begin position="1"/>
        <end position="31"/>
    </location>
</feature>
<gene>
    <name evidence="2" type="ORF">LCGC14_1394890</name>
</gene>
<proteinExistence type="predicted"/>
<dbReference type="EMBL" id="LAZR01009053">
    <property type="protein sequence ID" value="KKM74975.1"/>
    <property type="molecule type" value="Genomic_DNA"/>
</dbReference>
<name>A0A0F9MEE0_9ZZZZ</name>
<sequence length="70" mass="8718">MDLVIERQQKSQRPKSTKKPDKRPARARYWSERHLEKHKVRNLIRCNGMTRTQALVFWREVRIRRMKKLF</sequence>
<evidence type="ECO:0000313" key="2">
    <source>
        <dbReference type="EMBL" id="KKM74975.1"/>
    </source>
</evidence>
<protein>
    <submittedName>
        <fullName evidence="2">Uncharacterized protein</fullName>
    </submittedName>
</protein>
<dbReference type="AlphaFoldDB" id="A0A0F9MEE0"/>
<comment type="caution">
    <text evidence="2">The sequence shown here is derived from an EMBL/GenBank/DDBJ whole genome shotgun (WGS) entry which is preliminary data.</text>
</comment>
<feature type="compositionally biased region" description="Basic and acidic residues" evidence="1">
    <location>
        <begin position="18"/>
        <end position="31"/>
    </location>
</feature>